<reference evidence="1 2" key="1">
    <citation type="journal article" date="2009" name="PLoS Genet.">
        <title>Genomic analysis of the basal lineage fungus Rhizopus oryzae reveals a whole-genome duplication.</title>
        <authorList>
            <person name="Ma L.-J."/>
            <person name="Ibrahim A.S."/>
            <person name="Skory C."/>
            <person name="Grabherr M.G."/>
            <person name="Burger G."/>
            <person name="Butler M."/>
            <person name="Elias M."/>
            <person name="Idnurm A."/>
            <person name="Lang B.F."/>
            <person name="Sone T."/>
            <person name="Abe A."/>
            <person name="Calvo S.E."/>
            <person name="Corrochano L.M."/>
            <person name="Engels R."/>
            <person name="Fu J."/>
            <person name="Hansberg W."/>
            <person name="Kim J.-M."/>
            <person name="Kodira C.D."/>
            <person name="Koehrsen M.J."/>
            <person name="Liu B."/>
            <person name="Miranda-Saavedra D."/>
            <person name="O'Leary S."/>
            <person name="Ortiz-Castellanos L."/>
            <person name="Poulter R."/>
            <person name="Rodriguez-Romero J."/>
            <person name="Ruiz-Herrera J."/>
            <person name="Shen Y.-Q."/>
            <person name="Zeng Q."/>
            <person name="Galagan J."/>
            <person name="Birren B.W."/>
            <person name="Cuomo C.A."/>
            <person name="Wickes B.L."/>
        </authorList>
    </citation>
    <scope>NUCLEOTIDE SEQUENCE [LARGE SCALE GENOMIC DNA]</scope>
    <source>
        <strain evidence="2">RA 99-880 / ATCC MYA-4621 / FGSC 9543 / NRRL 43880</strain>
    </source>
</reference>
<dbReference type="Proteomes" id="UP000009138">
    <property type="component" value="Unassembled WGS sequence"/>
</dbReference>
<accession>I1BJP1</accession>
<evidence type="ECO:0000313" key="2">
    <source>
        <dbReference type="Proteomes" id="UP000009138"/>
    </source>
</evidence>
<keyword evidence="2" id="KW-1185">Reference proteome</keyword>
<organism evidence="1 2">
    <name type="scientific">Rhizopus delemar (strain RA 99-880 / ATCC MYA-4621 / FGSC 9543 / NRRL 43880)</name>
    <name type="common">Mucormycosis agent</name>
    <name type="synonym">Rhizopus arrhizus var. delemar</name>
    <dbReference type="NCBI Taxonomy" id="246409"/>
    <lineage>
        <taxon>Eukaryota</taxon>
        <taxon>Fungi</taxon>
        <taxon>Fungi incertae sedis</taxon>
        <taxon>Mucoromycota</taxon>
        <taxon>Mucoromycotina</taxon>
        <taxon>Mucoromycetes</taxon>
        <taxon>Mucorales</taxon>
        <taxon>Mucorineae</taxon>
        <taxon>Rhizopodaceae</taxon>
        <taxon>Rhizopus</taxon>
    </lineage>
</organism>
<evidence type="ECO:0000313" key="1">
    <source>
        <dbReference type="EMBL" id="EIE76421.1"/>
    </source>
</evidence>
<dbReference type="GeneID" id="93608097"/>
<name>I1BJP1_RHIO9</name>
<dbReference type="EMBL" id="CH476732">
    <property type="protein sequence ID" value="EIE76421.1"/>
    <property type="molecule type" value="Genomic_DNA"/>
</dbReference>
<dbReference type="VEuPathDB" id="FungiDB:RO3G_01125"/>
<dbReference type="OrthoDB" id="2289963at2759"/>
<proteinExistence type="predicted"/>
<protein>
    <submittedName>
        <fullName evidence="1">Uncharacterized protein</fullName>
    </submittedName>
</protein>
<gene>
    <name evidence="1" type="ORF">RO3G_01125</name>
</gene>
<sequence>MSSASTPSKLMGFHNYVFHKDVAITENDVVKIWAPILERLFRRTDLRTKWGEIVGDSVNITDSAGFKVDLRALKDYLLRIKKEADKANCEVAKFDPSLIKITSDRTKLLIEPKAVLDKLVGENPEKANDITIPGLQIIGTTSVFTKETVLLLYKFKNATIKVETFGLIGGNDSSSKPASWVQGT</sequence>
<dbReference type="InParanoid" id="I1BJP1"/>
<dbReference type="RefSeq" id="XP_067511817.1">
    <property type="nucleotide sequence ID" value="XM_067655716.1"/>
</dbReference>
<dbReference type="AlphaFoldDB" id="I1BJP1"/>